<reference evidence="2" key="1">
    <citation type="submission" date="2023-06" db="EMBL/GenBank/DDBJ databases">
        <title>Draft genome of Marssonina rosae.</title>
        <authorList>
            <person name="Cheng Q."/>
        </authorList>
    </citation>
    <scope>NUCLEOTIDE SEQUENCE</scope>
    <source>
        <strain evidence="2">R4</strain>
    </source>
</reference>
<dbReference type="EMBL" id="JAUBYV010000001">
    <property type="protein sequence ID" value="KAK2630543.1"/>
    <property type="molecule type" value="Genomic_DNA"/>
</dbReference>
<gene>
    <name evidence="2" type="ORF">QTJ16_001363</name>
</gene>
<keyword evidence="3" id="KW-1185">Reference proteome</keyword>
<dbReference type="Proteomes" id="UP001285354">
    <property type="component" value="Unassembled WGS sequence"/>
</dbReference>
<evidence type="ECO:0000256" key="1">
    <source>
        <dbReference type="SAM" id="MobiDB-lite"/>
    </source>
</evidence>
<protein>
    <submittedName>
        <fullName evidence="2">Uncharacterized protein</fullName>
    </submittedName>
</protein>
<accession>A0AAD9WHG5</accession>
<comment type="caution">
    <text evidence="2">The sequence shown here is derived from an EMBL/GenBank/DDBJ whole genome shotgun (WGS) entry which is preliminary data.</text>
</comment>
<feature type="region of interest" description="Disordered" evidence="1">
    <location>
        <begin position="511"/>
        <end position="530"/>
    </location>
</feature>
<organism evidence="2 3">
    <name type="scientific">Diplocarpon rosae</name>
    <dbReference type="NCBI Taxonomy" id="946125"/>
    <lineage>
        <taxon>Eukaryota</taxon>
        <taxon>Fungi</taxon>
        <taxon>Dikarya</taxon>
        <taxon>Ascomycota</taxon>
        <taxon>Pezizomycotina</taxon>
        <taxon>Leotiomycetes</taxon>
        <taxon>Helotiales</taxon>
        <taxon>Drepanopezizaceae</taxon>
        <taxon>Diplocarpon</taxon>
    </lineage>
</organism>
<feature type="region of interest" description="Disordered" evidence="1">
    <location>
        <begin position="378"/>
        <end position="397"/>
    </location>
</feature>
<evidence type="ECO:0000313" key="2">
    <source>
        <dbReference type="EMBL" id="KAK2630543.1"/>
    </source>
</evidence>
<sequence length="530" mass="58939">MAHPHPHPHLHAIGPPAGFNHVCMMEGPDPEIRLSALQFDTVCDENKRFRDEIQRLTALLRQNGISQTFQPSPDPINDRITVCKGVNTHFKTPSPESIKPHLPDEILLQILGFALKSPCAIIDPFYKMRKDNVTSYERFSRHDINIQCLAVSHTLHTEGVRLLVENNKFVFTQASALENFAKISTELRSTIQNVTLRIVGRYYEDKPRGLKLNGLDSYHELVEDFEVPALGRPAGMVNDKGIQAYCWYQVGDFLRALQLPFSDDPSLTIRPRLFPELTSMRIDLVNFCDHLPLGIATFAPVIRWHLGRFLDELLITGAPHEDASGHELMILRNALREEGLFSSACPAFISEKGGLKKLPVSDYQHHIVAAKKKKKKKAAAAAQQTLSPQRGPKTDNHPVSFHPAGETIWKLVPENEDGRKEWMEFHRESGRPIVEMELGVSDSDADADADADAVGPGGLQFGVQPLGFLPLALAQAIPAFVQGALPTFPTDMPEDNPGESDDDIPELLAVGEDMDDEMPSLLEPDYSTGI</sequence>
<name>A0AAD9WHG5_9HELO</name>
<proteinExistence type="predicted"/>
<dbReference type="AlphaFoldDB" id="A0AAD9WHG5"/>
<evidence type="ECO:0000313" key="3">
    <source>
        <dbReference type="Proteomes" id="UP001285354"/>
    </source>
</evidence>